<keyword evidence="2" id="KW-1185">Reference proteome</keyword>
<protein>
    <submittedName>
        <fullName evidence="1">MarR family transcriptional regulator</fullName>
    </submittedName>
</protein>
<dbReference type="Gene3D" id="1.10.10.10">
    <property type="entry name" value="Winged helix-like DNA-binding domain superfamily/Winged helix DNA-binding domain"/>
    <property type="match status" value="1"/>
</dbReference>
<dbReference type="Proteomes" id="UP001597083">
    <property type="component" value="Unassembled WGS sequence"/>
</dbReference>
<name>A0ABW3CEU3_9ACTN</name>
<dbReference type="InterPro" id="IPR036390">
    <property type="entry name" value="WH_DNA-bd_sf"/>
</dbReference>
<reference evidence="2" key="1">
    <citation type="journal article" date="2019" name="Int. J. Syst. Evol. Microbiol.">
        <title>The Global Catalogue of Microorganisms (GCM) 10K type strain sequencing project: providing services to taxonomists for standard genome sequencing and annotation.</title>
        <authorList>
            <consortium name="The Broad Institute Genomics Platform"/>
            <consortium name="The Broad Institute Genome Sequencing Center for Infectious Disease"/>
            <person name="Wu L."/>
            <person name="Ma J."/>
        </authorList>
    </citation>
    <scope>NUCLEOTIDE SEQUENCE [LARGE SCALE GENOMIC DNA]</scope>
    <source>
        <strain evidence="2">JCM 31696</strain>
    </source>
</reference>
<feature type="non-terminal residue" evidence="1">
    <location>
        <position position="1"/>
    </location>
</feature>
<proteinExistence type="predicted"/>
<dbReference type="InterPro" id="IPR036388">
    <property type="entry name" value="WH-like_DNA-bd_sf"/>
</dbReference>
<organism evidence="1 2">
    <name type="scientific">Actinomadura adrarensis</name>
    <dbReference type="NCBI Taxonomy" id="1819600"/>
    <lineage>
        <taxon>Bacteria</taxon>
        <taxon>Bacillati</taxon>
        <taxon>Actinomycetota</taxon>
        <taxon>Actinomycetes</taxon>
        <taxon>Streptosporangiales</taxon>
        <taxon>Thermomonosporaceae</taxon>
        <taxon>Actinomadura</taxon>
    </lineage>
</organism>
<accession>A0ABW3CEU3</accession>
<evidence type="ECO:0000313" key="2">
    <source>
        <dbReference type="Proteomes" id="UP001597083"/>
    </source>
</evidence>
<dbReference type="SUPFAM" id="SSF46785">
    <property type="entry name" value="Winged helix' DNA-binding domain"/>
    <property type="match status" value="1"/>
</dbReference>
<dbReference type="EMBL" id="JBHTIR010001831">
    <property type="protein sequence ID" value="MFD0853034.1"/>
    <property type="molecule type" value="Genomic_DNA"/>
</dbReference>
<comment type="caution">
    <text evidence="1">The sequence shown here is derived from an EMBL/GenBank/DDBJ whole genome shotgun (WGS) entry which is preliminary data.</text>
</comment>
<evidence type="ECO:0000313" key="1">
    <source>
        <dbReference type="EMBL" id="MFD0853034.1"/>
    </source>
</evidence>
<sequence>RKFRATDKGERLLQEERERVVDALNRVMADWSDEDVAEFAAYLRRFNTSIENHAGYDPWPRD</sequence>
<gene>
    <name evidence="1" type="ORF">ACFQ07_12415</name>
</gene>